<evidence type="ECO:0000256" key="5">
    <source>
        <dbReference type="SAM" id="Phobius"/>
    </source>
</evidence>
<evidence type="ECO:0000256" key="4">
    <source>
        <dbReference type="ARBA" id="ARBA00023136"/>
    </source>
</evidence>
<feature type="transmembrane region" description="Helical" evidence="5">
    <location>
        <begin position="89"/>
        <end position="110"/>
    </location>
</feature>
<organism evidence="7 8">
    <name type="scientific">Campylobacter vulpis</name>
    <dbReference type="NCBI Taxonomy" id="1655500"/>
    <lineage>
        <taxon>Bacteria</taxon>
        <taxon>Pseudomonadati</taxon>
        <taxon>Campylobacterota</taxon>
        <taxon>Epsilonproteobacteria</taxon>
        <taxon>Campylobacterales</taxon>
        <taxon>Campylobacteraceae</taxon>
        <taxon>Campylobacter</taxon>
    </lineage>
</organism>
<evidence type="ECO:0000256" key="1">
    <source>
        <dbReference type="ARBA" id="ARBA00004370"/>
    </source>
</evidence>
<protein>
    <submittedName>
        <fullName evidence="7">Membrane protein</fullName>
    </submittedName>
</protein>
<evidence type="ECO:0000313" key="8">
    <source>
        <dbReference type="Proteomes" id="UP000237472"/>
    </source>
</evidence>
<dbReference type="GeneID" id="77266757"/>
<feature type="transmembrane region" description="Helical" evidence="5">
    <location>
        <begin position="134"/>
        <end position="154"/>
    </location>
</feature>
<dbReference type="OrthoDB" id="5362812at2"/>
<dbReference type="GO" id="GO:0016020">
    <property type="term" value="C:membrane"/>
    <property type="evidence" value="ECO:0007669"/>
    <property type="project" value="UniProtKB-SubCell"/>
</dbReference>
<feature type="domain" description="TMEM205-like" evidence="6">
    <location>
        <begin position="8"/>
        <end position="117"/>
    </location>
</feature>
<keyword evidence="3 5" id="KW-1133">Transmembrane helix</keyword>
<comment type="subcellular location">
    <subcellularLocation>
        <location evidence="1">Membrane</location>
    </subcellularLocation>
</comment>
<evidence type="ECO:0000256" key="3">
    <source>
        <dbReference type="ARBA" id="ARBA00022989"/>
    </source>
</evidence>
<dbReference type="EMBL" id="LDWY01000004">
    <property type="protein sequence ID" value="PHY92294.1"/>
    <property type="molecule type" value="Genomic_DNA"/>
</dbReference>
<comment type="caution">
    <text evidence="7">The sequence shown here is derived from an EMBL/GenBank/DDBJ whole genome shotgun (WGS) entry which is preliminary data.</text>
</comment>
<feature type="transmembrane region" description="Helical" evidence="5">
    <location>
        <begin position="7"/>
        <end position="31"/>
    </location>
</feature>
<dbReference type="Proteomes" id="UP000237472">
    <property type="component" value="Unassembled WGS sequence"/>
</dbReference>
<gene>
    <name evidence="7" type="ORF">AA994_00635</name>
</gene>
<accession>A0A2G4R6Y5</accession>
<proteinExistence type="predicted"/>
<dbReference type="Pfam" id="PF13664">
    <property type="entry name" value="DUF4149"/>
    <property type="match status" value="1"/>
</dbReference>
<reference evidence="8" key="1">
    <citation type="submission" date="2015-06" db="EMBL/GenBank/DDBJ databases">
        <authorList>
            <person name="Parisi A."/>
            <person name="Chiara M."/>
            <person name="Florio D."/>
            <person name="Miccolupo A."/>
            <person name="Manzari C."/>
            <person name="Mion D."/>
            <person name="Caruso M."/>
            <person name="D'erchia A.M."/>
            <person name="Zanoni R."/>
        </authorList>
    </citation>
    <scope>NUCLEOTIDE SEQUENCE [LARGE SCALE GENOMIC DNA]</scope>
    <source>
        <strain evidence="8">73/13</strain>
    </source>
</reference>
<dbReference type="InterPro" id="IPR025423">
    <property type="entry name" value="TMEM205-like"/>
</dbReference>
<name>A0A2G4R6Y5_9BACT</name>
<sequence>MRAIHLFLLAAMIGVELILGVVVAPVVFYPQSLIGENVLSHFQSGLMMSDIFVKMGYVLLVVAFFNALYELVSFLKKEEKFQLRFSKLALSIIVLTLALFFVFYFTAYILEAQKMGESVIKTAEFQSMHEASEVVIKIIVCMQIFLYFLSFKIAKKD</sequence>
<evidence type="ECO:0000256" key="2">
    <source>
        <dbReference type="ARBA" id="ARBA00022692"/>
    </source>
</evidence>
<keyword evidence="2 5" id="KW-0812">Transmembrane</keyword>
<evidence type="ECO:0000259" key="6">
    <source>
        <dbReference type="Pfam" id="PF13664"/>
    </source>
</evidence>
<feature type="transmembrane region" description="Helical" evidence="5">
    <location>
        <begin position="51"/>
        <end position="69"/>
    </location>
</feature>
<evidence type="ECO:0000313" key="7">
    <source>
        <dbReference type="EMBL" id="PHY92294.1"/>
    </source>
</evidence>
<dbReference type="RefSeq" id="WP_099460849.1">
    <property type="nucleotide sequence ID" value="NZ_CP041617.1"/>
</dbReference>
<keyword evidence="4 5" id="KW-0472">Membrane</keyword>
<dbReference type="AlphaFoldDB" id="A0A2G4R6Y5"/>